<feature type="region of interest" description="Disordered" evidence="1">
    <location>
        <begin position="286"/>
        <end position="319"/>
    </location>
</feature>
<organism evidence="2 3">
    <name type="scientific">Caballeronia novacaledonica</name>
    <dbReference type="NCBI Taxonomy" id="1544861"/>
    <lineage>
        <taxon>Bacteria</taxon>
        <taxon>Pseudomonadati</taxon>
        <taxon>Pseudomonadota</taxon>
        <taxon>Betaproteobacteria</taxon>
        <taxon>Burkholderiales</taxon>
        <taxon>Burkholderiaceae</taxon>
        <taxon>Caballeronia</taxon>
    </lineage>
</organism>
<accession>A0A2U3ICP2</accession>
<proteinExistence type="predicted"/>
<dbReference type="AntiFam" id="ANF00178">
    <property type="entry name" value="Shadow ORF (opposite dhbF)"/>
</dbReference>
<evidence type="ECO:0000313" key="3">
    <source>
        <dbReference type="Proteomes" id="UP000238169"/>
    </source>
</evidence>
<reference evidence="3" key="1">
    <citation type="submission" date="2018-01" db="EMBL/GenBank/DDBJ databases">
        <authorList>
            <person name="Peeters C."/>
        </authorList>
    </citation>
    <scope>NUCLEOTIDE SEQUENCE [LARGE SCALE GENOMIC DNA]</scope>
</reference>
<dbReference type="EMBL" id="OGTP01000025">
    <property type="protein sequence ID" value="SPB17994.1"/>
    <property type="molecule type" value="Genomic_DNA"/>
</dbReference>
<evidence type="ECO:0000256" key="1">
    <source>
        <dbReference type="SAM" id="MobiDB-lite"/>
    </source>
</evidence>
<sequence length="319" mass="36782">MLRRELDARLLRARDDLQPENGIAAGFEEIAIAPQRRCIDRKNIAPDAREPLFEFPARRMLAVDLNRRLFMQRREAGKQGGAIELAVRVERQRLLDDDIARHHVIRQHARSLRDQRARIDIADDARTQFLRAIRIEREHRRRTHAREPLQHALHFARLDAITANLDLIVGASEIFERAVRRDARQIARSIHALARHERVRHEALGAAPGLSVIAARHARAAEIKLACRAGGHRVHALVEHVDTRIGQRGAQWQAALQVVVIGHRVHGDADRRLRRTVMIEDAARRRERGDLREQRRRCRFATDDQRTRGQHGTRIRGGQ</sequence>
<gene>
    <name evidence="2" type="ORF">NOV72_05193</name>
</gene>
<keyword evidence="3" id="KW-1185">Reference proteome</keyword>
<dbReference type="Proteomes" id="UP000238169">
    <property type="component" value="Unassembled WGS sequence"/>
</dbReference>
<feature type="compositionally biased region" description="Basic residues" evidence="1">
    <location>
        <begin position="308"/>
        <end position="319"/>
    </location>
</feature>
<protein>
    <submittedName>
        <fullName evidence="2">Uncharacterized protein</fullName>
    </submittedName>
</protein>
<evidence type="ECO:0000313" key="2">
    <source>
        <dbReference type="EMBL" id="SPB17994.1"/>
    </source>
</evidence>
<name>A0A2U3ICP2_9BURK</name>
<dbReference type="AlphaFoldDB" id="A0A2U3ICP2"/>